<dbReference type="EMBL" id="CP118677">
    <property type="protein sequence ID" value="WEA18606.1"/>
    <property type="molecule type" value="Genomic_DNA"/>
</dbReference>
<evidence type="ECO:0000313" key="2">
    <source>
        <dbReference type="Proteomes" id="UP001217631"/>
    </source>
</evidence>
<accession>A0AAJ5RZG1</accession>
<gene>
    <name evidence="1" type="ORF">PWA60_14940</name>
</gene>
<reference evidence="1" key="1">
    <citation type="submission" date="2023-02" db="EMBL/GenBank/DDBJ databases">
        <title>tmexCD-toprJ-like cluster.</title>
        <authorList>
            <person name="Gao X."/>
            <person name="Wang C."/>
            <person name="Liu J."/>
        </authorList>
    </citation>
    <scope>NUCLEOTIDE SEQUENCE</scope>
    <source>
        <strain evidence="1">GDW21C697WI</strain>
    </source>
</reference>
<name>A0AAJ5RZG1_9PSED</name>
<protein>
    <submittedName>
        <fullName evidence="1">Uncharacterized protein</fullName>
    </submittedName>
</protein>
<sequence length="189" mass="20582">MEQQAVATGSAPAHYPVLALVSEGWADIAHGAVFDLSAVDLSIVFPCGLAIIDRDGTLLPEAVKVDIQTMLVSEDGIESGEWVDAFSGEWTLSSLDHYADSIQVIGEGLVRVRARKSSPSSEYARVDTVLKVSSKKNADPEGEQRETKSELWARMDRSLAEKARQARILHHRLARIEEALGLAPYVSVL</sequence>
<dbReference type="RefSeq" id="WP_274999868.1">
    <property type="nucleotide sequence ID" value="NZ_CP118677.1"/>
</dbReference>
<proteinExistence type="predicted"/>
<evidence type="ECO:0000313" key="1">
    <source>
        <dbReference type="EMBL" id="WEA18606.1"/>
    </source>
</evidence>
<dbReference type="AlphaFoldDB" id="A0AAJ5RZG1"/>
<organism evidence="1 2">
    <name type="scientific">Pseudomonas juntendi</name>
    <dbReference type="NCBI Taxonomy" id="2666183"/>
    <lineage>
        <taxon>Bacteria</taxon>
        <taxon>Pseudomonadati</taxon>
        <taxon>Pseudomonadota</taxon>
        <taxon>Gammaproteobacteria</taxon>
        <taxon>Pseudomonadales</taxon>
        <taxon>Pseudomonadaceae</taxon>
        <taxon>Pseudomonas</taxon>
    </lineage>
</organism>
<dbReference type="Proteomes" id="UP001217631">
    <property type="component" value="Chromosome"/>
</dbReference>